<dbReference type="Proteomes" id="UP001209540">
    <property type="component" value="Unassembled WGS sequence"/>
</dbReference>
<protein>
    <submittedName>
        <fullName evidence="6">KOX 5 protein</fullName>
    </submittedName>
</protein>
<comment type="caution">
    <text evidence="6">The sequence shown here is derived from an EMBL/GenBank/DDBJ whole genome shotgun (WGS) entry which is preliminary data.</text>
</comment>
<keyword evidence="1" id="KW-0479">Metal-binding</keyword>
<keyword evidence="2 4" id="KW-0863">Zinc-finger</keyword>
<dbReference type="PROSITE" id="PS00028">
    <property type="entry name" value="ZINC_FINGER_C2H2_1"/>
    <property type="match status" value="1"/>
</dbReference>
<evidence type="ECO:0000259" key="5">
    <source>
        <dbReference type="PROSITE" id="PS50157"/>
    </source>
</evidence>
<organism evidence="6 7">
    <name type="scientific">Phascolomyces articulosus</name>
    <dbReference type="NCBI Taxonomy" id="60185"/>
    <lineage>
        <taxon>Eukaryota</taxon>
        <taxon>Fungi</taxon>
        <taxon>Fungi incertae sedis</taxon>
        <taxon>Mucoromycota</taxon>
        <taxon>Mucoromycotina</taxon>
        <taxon>Mucoromycetes</taxon>
        <taxon>Mucorales</taxon>
        <taxon>Lichtheimiaceae</taxon>
        <taxon>Phascolomyces</taxon>
    </lineage>
</organism>
<feature type="domain" description="C2H2-type" evidence="5">
    <location>
        <begin position="1"/>
        <end position="27"/>
    </location>
</feature>
<dbReference type="PANTHER" id="PTHR23235">
    <property type="entry name" value="KRUEPPEL-LIKE TRANSCRIPTION FACTOR"/>
    <property type="match status" value="1"/>
</dbReference>
<sequence>CTKCSKTFSRARDLQRHIRSVHTGHKMNKCEICGCSFTRMDSLLRHQRNKTCNNINARS</sequence>
<evidence type="ECO:0000256" key="1">
    <source>
        <dbReference type="ARBA" id="ARBA00022723"/>
    </source>
</evidence>
<dbReference type="SUPFAM" id="SSF57667">
    <property type="entry name" value="beta-beta-alpha zinc fingers"/>
    <property type="match status" value="1"/>
</dbReference>
<feature type="domain" description="C2H2-type" evidence="5">
    <location>
        <begin position="28"/>
        <end position="55"/>
    </location>
</feature>
<dbReference type="Gene3D" id="3.30.160.60">
    <property type="entry name" value="Classic Zinc Finger"/>
    <property type="match status" value="2"/>
</dbReference>
<dbReference type="EMBL" id="JAIXMP010000039">
    <property type="protein sequence ID" value="KAI9248311.1"/>
    <property type="molecule type" value="Genomic_DNA"/>
</dbReference>
<feature type="non-terminal residue" evidence="6">
    <location>
        <position position="1"/>
    </location>
</feature>
<dbReference type="SMART" id="SM00355">
    <property type="entry name" value="ZnF_C2H2"/>
    <property type="match status" value="2"/>
</dbReference>
<evidence type="ECO:0000313" key="6">
    <source>
        <dbReference type="EMBL" id="KAI9248311.1"/>
    </source>
</evidence>
<dbReference type="InterPro" id="IPR036236">
    <property type="entry name" value="Znf_C2H2_sf"/>
</dbReference>
<gene>
    <name evidence="6" type="ORF">BDA99DRAFT_412130</name>
</gene>
<evidence type="ECO:0000256" key="2">
    <source>
        <dbReference type="ARBA" id="ARBA00022771"/>
    </source>
</evidence>
<reference evidence="6" key="1">
    <citation type="journal article" date="2022" name="IScience">
        <title>Evolution of zygomycete secretomes and the origins of terrestrial fungal ecologies.</title>
        <authorList>
            <person name="Chang Y."/>
            <person name="Wang Y."/>
            <person name="Mondo S."/>
            <person name="Ahrendt S."/>
            <person name="Andreopoulos W."/>
            <person name="Barry K."/>
            <person name="Beard J."/>
            <person name="Benny G.L."/>
            <person name="Blankenship S."/>
            <person name="Bonito G."/>
            <person name="Cuomo C."/>
            <person name="Desiro A."/>
            <person name="Gervers K.A."/>
            <person name="Hundley H."/>
            <person name="Kuo A."/>
            <person name="LaButti K."/>
            <person name="Lang B.F."/>
            <person name="Lipzen A."/>
            <person name="O'Donnell K."/>
            <person name="Pangilinan J."/>
            <person name="Reynolds N."/>
            <person name="Sandor L."/>
            <person name="Smith M.E."/>
            <person name="Tsang A."/>
            <person name="Grigoriev I.V."/>
            <person name="Stajich J.E."/>
            <person name="Spatafora J.W."/>
        </authorList>
    </citation>
    <scope>NUCLEOTIDE SEQUENCE</scope>
    <source>
        <strain evidence="6">RSA 2281</strain>
    </source>
</reference>
<evidence type="ECO:0000313" key="7">
    <source>
        <dbReference type="Proteomes" id="UP001209540"/>
    </source>
</evidence>
<keyword evidence="7" id="KW-1185">Reference proteome</keyword>
<feature type="non-terminal residue" evidence="6">
    <location>
        <position position="59"/>
    </location>
</feature>
<accession>A0AAD5PA94</accession>
<evidence type="ECO:0000256" key="3">
    <source>
        <dbReference type="ARBA" id="ARBA00022833"/>
    </source>
</evidence>
<dbReference type="Pfam" id="PF00096">
    <property type="entry name" value="zf-C2H2"/>
    <property type="match status" value="2"/>
</dbReference>
<proteinExistence type="predicted"/>
<name>A0AAD5PA94_9FUNG</name>
<evidence type="ECO:0000256" key="4">
    <source>
        <dbReference type="PROSITE-ProRule" id="PRU00042"/>
    </source>
</evidence>
<dbReference type="PROSITE" id="PS50157">
    <property type="entry name" value="ZINC_FINGER_C2H2_2"/>
    <property type="match status" value="2"/>
</dbReference>
<dbReference type="InterPro" id="IPR013087">
    <property type="entry name" value="Znf_C2H2_type"/>
</dbReference>
<keyword evidence="3" id="KW-0862">Zinc</keyword>
<dbReference type="GO" id="GO:0008270">
    <property type="term" value="F:zinc ion binding"/>
    <property type="evidence" value="ECO:0007669"/>
    <property type="project" value="UniProtKB-KW"/>
</dbReference>
<reference evidence="6" key="2">
    <citation type="submission" date="2023-02" db="EMBL/GenBank/DDBJ databases">
        <authorList>
            <consortium name="DOE Joint Genome Institute"/>
            <person name="Mondo S.J."/>
            <person name="Chang Y."/>
            <person name="Wang Y."/>
            <person name="Ahrendt S."/>
            <person name="Andreopoulos W."/>
            <person name="Barry K."/>
            <person name="Beard J."/>
            <person name="Benny G.L."/>
            <person name="Blankenship S."/>
            <person name="Bonito G."/>
            <person name="Cuomo C."/>
            <person name="Desiro A."/>
            <person name="Gervers K.A."/>
            <person name="Hundley H."/>
            <person name="Kuo A."/>
            <person name="LaButti K."/>
            <person name="Lang B.F."/>
            <person name="Lipzen A."/>
            <person name="O'Donnell K."/>
            <person name="Pangilinan J."/>
            <person name="Reynolds N."/>
            <person name="Sandor L."/>
            <person name="Smith M.W."/>
            <person name="Tsang A."/>
            <person name="Grigoriev I.V."/>
            <person name="Stajich J.E."/>
            <person name="Spatafora J.W."/>
        </authorList>
    </citation>
    <scope>NUCLEOTIDE SEQUENCE</scope>
    <source>
        <strain evidence="6">RSA 2281</strain>
    </source>
</reference>
<dbReference type="AlphaFoldDB" id="A0AAD5PA94"/>